<dbReference type="EMBL" id="JARKIF010000002">
    <property type="protein sequence ID" value="KAJ7647888.1"/>
    <property type="molecule type" value="Genomic_DNA"/>
</dbReference>
<organism evidence="1 2">
    <name type="scientific">Roridomyces roridus</name>
    <dbReference type="NCBI Taxonomy" id="1738132"/>
    <lineage>
        <taxon>Eukaryota</taxon>
        <taxon>Fungi</taxon>
        <taxon>Dikarya</taxon>
        <taxon>Basidiomycota</taxon>
        <taxon>Agaricomycotina</taxon>
        <taxon>Agaricomycetes</taxon>
        <taxon>Agaricomycetidae</taxon>
        <taxon>Agaricales</taxon>
        <taxon>Marasmiineae</taxon>
        <taxon>Mycenaceae</taxon>
        <taxon>Roridomyces</taxon>
    </lineage>
</organism>
<accession>A0AAD7CGL3</accession>
<sequence length="117" mass="12965">MVVTKRWNALSLAIRAVANSAEIFMLLKILGSKAEVDKDKRSTVKLGDRGTNGLNVEIWKVVAIVSCKDEQGSKGTHRGVEGTALDYSSCYWLYITWVLHQLLSVEMSVDIKSAITH</sequence>
<dbReference type="Proteomes" id="UP001221142">
    <property type="component" value="Unassembled WGS sequence"/>
</dbReference>
<evidence type="ECO:0000313" key="2">
    <source>
        <dbReference type="Proteomes" id="UP001221142"/>
    </source>
</evidence>
<dbReference type="AlphaFoldDB" id="A0AAD7CGL3"/>
<protein>
    <submittedName>
        <fullName evidence="1">Uncharacterized protein</fullName>
    </submittedName>
</protein>
<gene>
    <name evidence="1" type="ORF">FB45DRAFT_998794</name>
</gene>
<keyword evidence="2" id="KW-1185">Reference proteome</keyword>
<reference evidence="1" key="1">
    <citation type="submission" date="2023-03" db="EMBL/GenBank/DDBJ databases">
        <title>Massive genome expansion in bonnet fungi (Mycena s.s.) driven by repeated elements and novel gene families across ecological guilds.</title>
        <authorList>
            <consortium name="Lawrence Berkeley National Laboratory"/>
            <person name="Harder C.B."/>
            <person name="Miyauchi S."/>
            <person name="Viragh M."/>
            <person name="Kuo A."/>
            <person name="Thoen E."/>
            <person name="Andreopoulos B."/>
            <person name="Lu D."/>
            <person name="Skrede I."/>
            <person name="Drula E."/>
            <person name="Henrissat B."/>
            <person name="Morin E."/>
            <person name="Kohler A."/>
            <person name="Barry K."/>
            <person name="LaButti K."/>
            <person name="Morin E."/>
            <person name="Salamov A."/>
            <person name="Lipzen A."/>
            <person name="Mereny Z."/>
            <person name="Hegedus B."/>
            <person name="Baldrian P."/>
            <person name="Stursova M."/>
            <person name="Weitz H."/>
            <person name="Taylor A."/>
            <person name="Grigoriev I.V."/>
            <person name="Nagy L.G."/>
            <person name="Martin F."/>
            <person name="Kauserud H."/>
        </authorList>
    </citation>
    <scope>NUCLEOTIDE SEQUENCE</scope>
    <source>
        <strain evidence="1">9284</strain>
    </source>
</reference>
<evidence type="ECO:0000313" key="1">
    <source>
        <dbReference type="EMBL" id="KAJ7647888.1"/>
    </source>
</evidence>
<comment type="caution">
    <text evidence="1">The sequence shown here is derived from an EMBL/GenBank/DDBJ whole genome shotgun (WGS) entry which is preliminary data.</text>
</comment>
<name>A0AAD7CGL3_9AGAR</name>
<proteinExistence type="predicted"/>